<dbReference type="Proteomes" id="UP000799444">
    <property type="component" value="Unassembled WGS sequence"/>
</dbReference>
<dbReference type="AlphaFoldDB" id="A0A9P4QW27"/>
<evidence type="ECO:0000313" key="4">
    <source>
        <dbReference type="EMBL" id="KAF2734988.1"/>
    </source>
</evidence>
<keyword evidence="3" id="KW-0732">Signal</keyword>
<accession>A0A9P4QW27</accession>
<sequence>MELYIVLACLLLALTAIAGEQRCYYDKDKLAGDYIIPCYGGESSAYACCKQGNKCLEDGACYDQDTGVTYQYGCTDSSYKDPSCPKKCGLNTESSNWVGLVYCDGADHTPDNTWVCHHPDNCGGPSHCPSHTPWSPQIERPRQVACKDLNTTYKALDAGSKLDDTVFLPGDATRISSYLAAHPTATSAVDSSTLVSITYTASQTALPTPTAAASVEPTISAQSSSGLNAIALGICVPLIIGLVGAGVWYFCRRYKRKTNSAGPSLLSSPSKSDGSEPGYSSKAELCGEDRQMFEMQGSPVPSLPHGLSDGSSTVSPYSPGRAPSSTLVSPVGSVFSAVHEKQSPGNNAGPAEMEAHEIYELPG</sequence>
<feature type="region of interest" description="Disordered" evidence="1">
    <location>
        <begin position="340"/>
        <end position="363"/>
    </location>
</feature>
<feature type="compositionally biased region" description="Basic and acidic residues" evidence="1">
    <location>
        <begin position="353"/>
        <end position="363"/>
    </location>
</feature>
<dbReference type="EMBL" id="ML996141">
    <property type="protein sequence ID" value="KAF2734988.1"/>
    <property type="molecule type" value="Genomic_DNA"/>
</dbReference>
<feature type="region of interest" description="Disordered" evidence="1">
    <location>
        <begin position="260"/>
        <end position="282"/>
    </location>
</feature>
<proteinExistence type="predicted"/>
<reference evidence="4" key="1">
    <citation type="journal article" date="2020" name="Stud. Mycol.">
        <title>101 Dothideomycetes genomes: a test case for predicting lifestyles and emergence of pathogens.</title>
        <authorList>
            <person name="Haridas S."/>
            <person name="Albert R."/>
            <person name="Binder M."/>
            <person name="Bloem J."/>
            <person name="Labutti K."/>
            <person name="Salamov A."/>
            <person name="Andreopoulos B."/>
            <person name="Baker S."/>
            <person name="Barry K."/>
            <person name="Bills G."/>
            <person name="Bluhm B."/>
            <person name="Cannon C."/>
            <person name="Castanera R."/>
            <person name="Culley D."/>
            <person name="Daum C."/>
            <person name="Ezra D."/>
            <person name="Gonzalez J."/>
            <person name="Henrissat B."/>
            <person name="Kuo A."/>
            <person name="Liang C."/>
            <person name="Lipzen A."/>
            <person name="Lutzoni F."/>
            <person name="Magnuson J."/>
            <person name="Mondo S."/>
            <person name="Nolan M."/>
            <person name="Ohm R."/>
            <person name="Pangilinan J."/>
            <person name="Park H.-J."/>
            <person name="Ramirez L."/>
            <person name="Alfaro M."/>
            <person name="Sun H."/>
            <person name="Tritt A."/>
            <person name="Yoshinaga Y."/>
            <person name="Zwiers L.-H."/>
            <person name="Turgeon B."/>
            <person name="Goodwin S."/>
            <person name="Spatafora J."/>
            <person name="Crous P."/>
            <person name="Grigoriev I."/>
        </authorList>
    </citation>
    <scope>NUCLEOTIDE SEQUENCE</scope>
    <source>
        <strain evidence="4">CBS 125425</strain>
    </source>
</reference>
<protein>
    <submittedName>
        <fullName evidence="4">Uncharacterized protein</fullName>
    </submittedName>
</protein>
<evidence type="ECO:0000256" key="3">
    <source>
        <dbReference type="SAM" id="SignalP"/>
    </source>
</evidence>
<dbReference type="OrthoDB" id="4148662at2759"/>
<evidence type="ECO:0000256" key="2">
    <source>
        <dbReference type="SAM" id="Phobius"/>
    </source>
</evidence>
<name>A0A9P4QW27_9PLEO</name>
<evidence type="ECO:0000313" key="5">
    <source>
        <dbReference type="Proteomes" id="UP000799444"/>
    </source>
</evidence>
<keyword evidence="2" id="KW-1133">Transmembrane helix</keyword>
<keyword evidence="2" id="KW-0812">Transmembrane</keyword>
<keyword evidence="2" id="KW-0472">Membrane</keyword>
<feature type="compositionally biased region" description="Low complexity" evidence="1">
    <location>
        <begin position="260"/>
        <end position="278"/>
    </location>
</feature>
<comment type="caution">
    <text evidence="4">The sequence shown here is derived from an EMBL/GenBank/DDBJ whole genome shotgun (WGS) entry which is preliminary data.</text>
</comment>
<gene>
    <name evidence="4" type="ORF">EJ04DRAFT_226903</name>
</gene>
<feature type="region of interest" description="Disordered" evidence="1">
    <location>
        <begin position="295"/>
        <end position="325"/>
    </location>
</feature>
<feature type="transmembrane region" description="Helical" evidence="2">
    <location>
        <begin position="229"/>
        <end position="251"/>
    </location>
</feature>
<organism evidence="4 5">
    <name type="scientific">Polyplosphaeria fusca</name>
    <dbReference type="NCBI Taxonomy" id="682080"/>
    <lineage>
        <taxon>Eukaryota</taxon>
        <taxon>Fungi</taxon>
        <taxon>Dikarya</taxon>
        <taxon>Ascomycota</taxon>
        <taxon>Pezizomycotina</taxon>
        <taxon>Dothideomycetes</taxon>
        <taxon>Pleosporomycetidae</taxon>
        <taxon>Pleosporales</taxon>
        <taxon>Tetraplosphaeriaceae</taxon>
        <taxon>Polyplosphaeria</taxon>
    </lineage>
</organism>
<feature type="signal peptide" evidence="3">
    <location>
        <begin position="1"/>
        <end position="18"/>
    </location>
</feature>
<keyword evidence="5" id="KW-1185">Reference proteome</keyword>
<evidence type="ECO:0000256" key="1">
    <source>
        <dbReference type="SAM" id="MobiDB-lite"/>
    </source>
</evidence>
<feature type="chain" id="PRO_5040479646" evidence="3">
    <location>
        <begin position="19"/>
        <end position="363"/>
    </location>
</feature>